<evidence type="ECO:0000256" key="1">
    <source>
        <dbReference type="SAM" id="MobiDB-lite"/>
    </source>
</evidence>
<keyword evidence="4" id="KW-1185">Reference proteome</keyword>
<proteinExistence type="predicted"/>
<evidence type="ECO:0000256" key="2">
    <source>
        <dbReference type="SAM" id="Phobius"/>
    </source>
</evidence>
<dbReference type="GO" id="GO:0005615">
    <property type="term" value="C:extracellular space"/>
    <property type="evidence" value="ECO:0007669"/>
    <property type="project" value="TreeGrafter"/>
</dbReference>
<dbReference type="Gene3D" id="3.40.720.10">
    <property type="entry name" value="Alkaline Phosphatase, subunit A"/>
    <property type="match status" value="1"/>
</dbReference>
<accession>A0AAV4F044</accession>
<dbReference type="AlphaFoldDB" id="A0AAV4F044"/>
<evidence type="ECO:0008006" key="5">
    <source>
        <dbReference type="Google" id="ProtNLM"/>
    </source>
</evidence>
<keyword evidence="2" id="KW-0472">Membrane</keyword>
<dbReference type="InterPro" id="IPR017850">
    <property type="entry name" value="Alkaline_phosphatase_core_sf"/>
</dbReference>
<dbReference type="InterPro" id="IPR004245">
    <property type="entry name" value="DUF229"/>
</dbReference>
<keyword evidence="2" id="KW-0812">Transmembrane</keyword>
<dbReference type="FunFam" id="3.40.720.10:FF:000017">
    <property type="entry name" value="Predicted protein"/>
    <property type="match status" value="1"/>
</dbReference>
<dbReference type="SUPFAM" id="SSF53649">
    <property type="entry name" value="Alkaline phosphatase-like"/>
    <property type="match status" value="1"/>
</dbReference>
<reference evidence="3 4" key="1">
    <citation type="journal article" date="2021" name="Elife">
        <title>Chloroplast acquisition without the gene transfer in kleptoplastic sea slugs, Plakobranchus ocellatus.</title>
        <authorList>
            <person name="Maeda T."/>
            <person name="Takahashi S."/>
            <person name="Yoshida T."/>
            <person name="Shimamura S."/>
            <person name="Takaki Y."/>
            <person name="Nagai Y."/>
            <person name="Toyoda A."/>
            <person name="Suzuki Y."/>
            <person name="Arimoto A."/>
            <person name="Ishii H."/>
            <person name="Satoh N."/>
            <person name="Nishiyama T."/>
            <person name="Hasebe M."/>
            <person name="Maruyama T."/>
            <person name="Minagawa J."/>
            <person name="Obokata J."/>
            <person name="Shigenobu S."/>
        </authorList>
    </citation>
    <scope>NUCLEOTIDE SEQUENCE [LARGE SCALE GENOMIC DNA]</scope>
</reference>
<dbReference type="PANTHER" id="PTHR10974">
    <property type="entry name" value="FI08016P-RELATED"/>
    <property type="match status" value="1"/>
</dbReference>
<sequence>MGQKARCTARPDHCDSCLCAQEEPGPPHAGARSLARATARALARATARALARAAAQPDQRQSERYNNAKSNPQILDQRNYCFAFSSIKICIAGRTRLQAAIVILMVWCVGLYMGSSGNLTFQIGNISQGIKDMGSVARQVGKPQSPSELSNLTVKKSRNTESLTSTDAAVKSSDQAKVTMHPVSKGPRTTVPTMIPKSASVNNASICEFPEIDPFDPSVEKYLKRKTLNCSSNIPNVVFLKNEEIKVDDAKVKEALKRINGAVLDLGFCQYKVLNRKAKSDNRIDIGFTSAKFKKSIKLRKSDEDIRVECFDTNNTVISRSYFTVMRLDPEQESIHSDSYKVHIDKNSPAETLSILMIGVDGFAKQHFARAMPKTRDFLIKELGALEMHKHSKLGYSTSPNVIPLLTGRTNQELTNDTKWKFNQRGWMDQINEAFVWSDARRLGYRTGLMFDQVYITAFHYLRNGFNRKPVDHYMRPIVVDSIKDPLMRIKNKNCYGDEPEIFKMYDYWLQLLHHYNSTKTNQTPFFAYSFLTRLTHDDYNMAFAGDELYLKFLTDLKATNALNNTVIIWFSDHGERFGAIRHTFTGEVETNTPYLFFAFPPWFDKKYPEIMSVFRTNQNRLTSHYDTYATIQDLLNFKGVVGSKGKLGERSISLFREIPLYRTCKDAQIPAEYCLCSGLSKADLPPGLDKYFGTIIRDKVNSIVKKYKKQCAELSLRSVERVLEEKNEGKQSKSQVRNFRVSIMTEPGKAQFEARVSFDVSTNKAKVVGEVARTNMYRGQADCMDTAALRRYCYCKNLLVVPA</sequence>
<keyword evidence="2" id="KW-1133">Transmembrane helix</keyword>
<dbReference type="Pfam" id="PF02995">
    <property type="entry name" value="DUF229"/>
    <property type="match status" value="1"/>
</dbReference>
<comment type="caution">
    <text evidence="3">The sequence shown here is derived from an EMBL/GenBank/DDBJ whole genome shotgun (WGS) entry which is preliminary data.</text>
</comment>
<evidence type="ECO:0000313" key="3">
    <source>
        <dbReference type="EMBL" id="GFR66644.1"/>
    </source>
</evidence>
<feature type="compositionally biased region" description="Polar residues" evidence="1">
    <location>
        <begin position="142"/>
        <end position="168"/>
    </location>
</feature>
<dbReference type="CDD" id="cd16021">
    <property type="entry name" value="ALP_like"/>
    <property type="match status" value="1"/>
</dbReference>
<name>A0AAV4F044_9GAST</name>
<dbReference type="EMBL" id="BMAT01004027">
    <property type="protein sequence ID" value="GFR66644.1"/>
    <property type="molecule type" value="Genomic_DNA"/>
</dbReference>
<protein>
    <recommendedName>
        <fullName evidence="5">Sulfatase N-terminal domain-containing protein</fullName>
    </recommendedName>
</protein>
<gene>
    <name evidence="3" type="ORF">ElyMa_001975200</name>
</gene>
<organism evidence="3 4">
    <name type="scientific">Elysia marginata</name>
    <dbReference type="NCBI Taxonomy" id="1093978"/>
    <lineage>
        <taxon>Eukaryota</taxon>
        <taxon>Metazoa</taxon>
        <taxon>Spiralia</taxon>
        <taxon>Lophotrochozoa</taxon>
        <taxon>Mollusca</taxon>
        <taxon>Gastropoda</taxon>
        <taxon>Heterobranchia</taxon>
        <taxon>Euthyneura</taxon>
        <taxon>Panpulmonata</taxon>
        <taxon>Sacoglossa</taxon>
        <taxon>Placobranchoidea</taxon>
        <taxon>Plakobranchidae</taxon>
        <taxon>Elysia</taxon>
    </lineage>
</organism>
<feature type="region of interest" description="Disordered" evidence="1">
    <location>
        <begin position="141"/>
        <end position="168"/>
    </location>
</feature>
<feature type="transmembrane region" description="Helical" evidence="2">
    <location>
        <begin position="97"/>
        <end position="115"/>
    </location>
</feature>
<evidence type="ECO:0000313" key="4">
    <source>
        <dbReference type="Proteomes" id="UP000762676"/>
    </source>
</evidence>
<dbReference type="PANTHER" id="PTHR10974:SF73">
    <property type="entry name" value="FI21235P1"/>
    <property type="match status" value="1"/>
</dbReference>
<dbReference type="Proteomes" id="UP000762676">
    <property type="component" value="Unassembled WGS sequence"/>
</dbReference>